<dbReference type="Pfam" id="PF12937">
    <property type="entry name" value="F-box-like"/>
    <property type="match status" value="1"/>
</dbReference>
<comment type="caution">
    <text evidence="2">The sequence shown here is derived from an EMBL/GenBank/DDBJ whole genome shotgun (WGS) entry which is preliminary data.</text>
</comment>
<dbReference type="Proteomes" id="UP000469890">
    <property type="component" value="Unassembled WGS sequence"/>
</dbReference>
<evidence type="ECO:0000259" key="1">
    <source>
        <dbReference type="Pfam" id="PF12937"/>
    </source>
</evidence>
<sequence length="630" mass="71573">MSMSKLSWQTAPRELLQKILASLDKSADILEAMLVCENWRRVAYPCLYGSISLKSTFQATKLARTLKESSHGPGALVKELDLGSTCDGSYNEERILIKLIGLCPQLTCLNASEREITDTLYPRLLELHEKGQLQHIRSIPSFWNQEADALQDLHNCTALAIKASLTHLQVVEPTTFSGFRYDPRKPSKKCLEVGHTNLLEHLTSFPRLQTIDVDYTAATFLCEQDSLIDKCAAQTSKVHFKLSNEGFLKGSPLPRMPQLNLEEIKQRPYVKELLIHADVLTTPDLEYIMHKFTGLRKVTVGGGYVHDEEDIDWLAANNMLSMEVFARFLQFLISTGDFEVGKLTTPLEIEELLETVAKLGQVKTLYFSYCHDVYANGLHFSLANKKRELVHSYYTEFDVRKDGAWEMMLAPLHDKFMAIYTQTLRQFAGDLVEQIFLEQVVEEPFEEDHDVGEALSYILDHYTALKDLSLAGVKFEFFHANATRCCLNILKFCNGTIYPGVLSRLSNSLEYVNQLIIEGDSMKTVGEEDTEISVEMPCTRFGEIVVADPYEDHDQELQLITIHTSATDIVHYLLSYKELNIFITKDVLESAVSNFDADTIVFFHIMCVDVEKFNTGRVCFNIRTKQSCIL</sequence>
<dbReference type="InterPro" id="IPR032675">
    <property type="entry name" value="LRR_dom_sf"/>
</dbReference>
<dbReference type="AlphaFoldDB" id="A0A8H4B668"/>
<organism evidence="2 3">
    <name type="scientific">Mucor circinelloides f. lusitanicus</name>
    <name type="common">Mucor racemosus var. lusitanicus</name>
    <dbReference type="NCBI Taxonomy" id="29924"/>
    <lineage>
        <taxon>Eukaryota</taxon>
        <taxon>Fungi</taxon>
        <taxon>Fungi incertae sedis</taxon>
        <taxon>Mucoromycota</taxon>
        <taxon>Mucoromycotina</taxon>
        <taxon>Mucoromycetes</taxon>
        <taxon>Mucorales</taxon>
        <taxon>Mucorineae</taxon>
        <taxon>Mucoraceae</taxon>
        <taxon>Mucor</taxon>
    </lineage>
</organism>
<proteinExistence type="predicted"/>
<dbReference type="InterPro" id="IPR001810">
    <property type="entry name" value="F-box_dom"/>
</dbReference>
<dbReference type="Gene3D" id="3.80.10.10">
    <property type="entry name" value="Ribonuclease Inhibitor"/>
    <property type="match status" value="1"/>
</dbReference>
<feature type="domain" description="F-box" evidence="1">
    <location>
        <begin position="12"/>
        <end position="52"/>
    </location>
</feature>
<protein>
    <recommendedName>
        <fullName evidence="1">F-box domain-containing protein</fullName>
    </recommendedName>
</protein>
<evidence type="ECO:0000313" key="3">
    <source>
        <dbReference type="Proteomes" id="UP000469890"/>
    </source>
</evidence>
<feature type="non-terminal residue" evidence="2">
    <location>
        <position position="630"/>
    </location>
</feature>
<name>A0A8H4B668_MUCCL</name>
<reference evidence="2 3" key="1">
    <citation type="submission" date="2019-09" db="EMBL/GenBank/DDBJ databases">
        <authorList>
            <consortium name="DOE Joint Genome Institute"/>
            <person name="Mondo S.J."/>
            <person name="Navarro-Mendoza M.I."/>
            <person name="Perez-Arques C."/>
            <person name="Panchal S."/>
            <person name="Nicolas F.E."/>
            <person name="Ganguly P."/>
            <person name="Pangilinan J."/>
            <person name="Grigoriev I."/>
            <person name="Heitman J."/>
            <person name="Sanya K."/>
            <person name="Garre V."/>
        </authorList>
    </citation>
    <scope>NUCLEOTIDE SEQUENCE [LARGE SCALE GENOMIC DNA]</scope>
    <source>
        <strain evidence="2 3">MU402</strain>
    </source>
</reference>
<dbReference type="EMBL" id="JAAECE010000012">
    <property type="protein sequence ID" value="KAF1796437.1"/>
    <property type="molecule type" value="Genomic_DNA"/>
</dbReference>
<accession>A0A8H4B668</accession>
<gene>
    <name evidence="2" type="ORF">FB192DRAFT_1404469</name>
</gene>
<evidence type="ECO:0000313" key="2">
    <source>
        <dbReference type="EMBL" id="KAF1796437.1"/>
    </source>
</evidence>